<dbReference type="EnsemblPlants" id="Kaladp0082s0062.1.v1.1">
    <property type="protein sequence ID" value="Kaladp0082s0062.1.v1.1"/>
    <property type="gene ID" value="Kaladp0082s0062.v1.1"/>
</dbReference>
<sequence length="211" mass="24520">MGRGKIEIKRIANATNRMVTFSKRRCGITKKAKEITVLCDAKVSLIVFASNGKMHEYCSHNSSLSDILDIYQNQSGKRLWEAKHENLSNEIDRIKKENDNMQIELRHLRGEDIGALDIPQLMEMEDMLEMGLTNVREKMMDIYKMKKRNTRMLEEETSELSYSVHQQEISMGVKGRDVVDDEYSGRLRGYNAPMPFSFRVQPIQPNLQDRM</sequence>
<dbReference type="GO" id="GO:0000977">
    <property type="term" value="F:RNA polymerase II transcription regulatory region sequence-specific DNA binding"/>
    <property type="evidence" value="ECO:0007669"/>
    <property type="project" value="InterPro"/>
</dbReference>
<evidence type="ECO:0000256" key="5">
    <source>
        <dbReference type="ARBA" id="ARBA00023242"/>
    </source>
</evidence>
<comment type="subcellular location">
    <subcellularLocation>
        <location evidence="1">Nucleus</location>
    </subcellularLocation>
</comment>
<evidence type="ECO:0000256" key="4">
    <source>
        <dbReference type="ARBA" id="ARBA00023163"/>
    </source>
</evidence>
<dbReference type="GO" id="GO:0046983">
    <property type="term" value="F:protein dimerization activity"/>
    <property type="evidence" value="ECO:0007669"/>
    <property type="project" value="InterPro"/>
</dbReference>
<keyword evidence="3" id="KW-0238">DNA-binding</keyword>
<dbReference type="PROSITE" id="PS50066">
    <property type="entry name" value="MADS_BOX_2"/>
    <property type="match status" value="1"/>
</dbReference>
<protein>
    <submittedName>
        <fullName evidence="9">Uncharacterized protein</fullName>
    </submittedName>
</protein>
<dbReference type="InterPro" id="IPR036879">
    <property type="entry name" value="TF_MADSbox_sf"/>
</dbReference>
<evidence type="ECO:0000256" key="1">
    <source>
        <dbReference type="ARBA" id="ARBA00004123"/>
    </source>
</evidence>
<keyword evidence="5" id="KW-0539">Nucleus</keyword>
<evidence type="ECO:0000259" key="7">
    <source>
        <dbReference type="PROSITE" id="PS50066"/>
    </source>
</evidence>
<dbReference type="AlphaFoldDB" id="A0A7N0URK3"/>
<evidence type="ECO:0000256" key="6">
    <source>
        <dbReference type="SAM" id="Coils"/>
    </source>
</evidence>
<dbReference type="Pfam" id="PF01486">
    <property type="entry name" value="K-box"/>
    <property type="match status" value="1"/>
</dbReference>
<proteinExistence type="predicted"/>
<dbReference type="PROSITE" id="PS51297">
    <property type="entry name" value="K_BOX"/>
    <property type="match status" value="1"/>
</dbReference>
<dbReference type="InterPro" id="IPR050142">
    <property type="entry name" value="MADS-box/MEF2_TF"/>
</dbReference>
<dbReference type="Pfam" id="PF00319">
    <property type="entry name" value="SRF-TF"/>
    <property type="match status" value="1"/>
</dbReference>
<dbReference type="GO" id="GO:0045944">
    <property type="term" value="P:positive regulation of transcription by RNA polymerase II"/>
    <property type="evidence" value="ECO:0007669"/>
    <property type="project" value="InterPro"/>
</dbReference>
<evidence type="ECO:0000313" key="10">
    <source>
        <dbReference type="Proteomes" id="UP000594263"/>
    </source>
</evidence>
<evidence type="ECO:0000256" key="2">
    <source>
        <dbReference type="ARBA" id="ARBA00023015"/>
    </source>
</evidence>
<name>A0A7N0URK3_KALFE</name>
<dbReference type="CDD" id="cd00265">
    <property type="entry name" value="MADS_MEF2_like"/>
    <property type="match status" value="1"/>
</dbReference>
<feature type="coiled-coil region" evidence="6">
    <location>
        <begin position="77"/>
        <end position="111"/>
    </location>
</feature>
<keyword evidence="6" id="KW-0175">Coiled coil</keyword>
<dbReference type="SMART" id="SM00432">
    <property type="entry name" value="MADS"/>
    <property type="match status" value="1"/>
</dbReference>
<evidence type="ECO:0000313" key="9">
    <source>
        <dbReference type="EnsemblPlants" id="Kaladp0082s0062.1.v1.1"/>
    </source>
</evidence>
<feature type="domain" description="K-box" evidence="8">
    <location>
        <begin position="84"/>
        <end position="170"/>
    </location>
</feature>
<dbReference type="Gene3D" id="3.40.1810.10">
    <property type="entry name" value="Transcription factor, MADS-box"/>
    <property type="match status" value="1"/>
</dbReference>
<keyword evidence="2" id="KW-0805">Transcription regulation</keyword>
<dbReference type="SUPFAM" id="SSF55455">
    <property type="entry name" value="SRF-like"/>
    <property type="match status" value="1"/>
</dbReference>
<dbReference type="GO" id="GO:0005634">
    <property type="term" value="C:nucleus"/>
    <property type="evidence" value="ECO:0007669"/>
    <property type="project" value="UniProtKB-SubCell"/>
</dbReference>
<reference evidence="9" key="1">
    <citation type="submission" date="2021-01" db="UniProtKB">
        <authorList>
            <consortium name="EnsemblPlants"/>
        </authorList>
    </citation>
    <scope>IDENTIFICATION</scope>
</reference>
<dbReference type="OMA" id="GMMMRDQ"/>
<dbReference type="InterPro" id="IPR002487">
    <property type="entry name" value="TF_Kbox"/>
</dbReference>
<dbReference type="PROSITE" id="PS00350">
    <property type="entry name" value="MADS_BOX_1"/>
    <property type="match status" value="1"/>
</dbReference>
<keyword evidence="10" id="KW-1185">Reference proteome</keyword>
<dbReference type="PANTHER" id="PTHR48019">
    <property type="entry name" value="SERUM RESPONSE FACTOR HOMOLOG"/>
    <property type="match status" value="1"/>
</dbReference>
<dbReference type="Gramene" id="Kaladp0082s0062.1.v1.1">
    <property type="protein sequence ID" value="Kaladp0082s0062.1.v1.1"/>
    <property type="gene ID" value="Kaladp0082s0062.v1.1"/>
</dbReference>
<evidence type="ECO:0000256" key="3">
    <source>
        <dbReference type="ARBA" id="ARBA00023125"/>
    </source>
</evidence>
<dbReference type="InterPro" id="IPR033896">
    <property type="entry name" value="MEF2-like_N"/>
</dbReference>
<feature type="domain" description="MADS-box" evidence="7">
    <location>
        <begin position="1"/>
        <end position="61"/>
    </location>
</feature>
<evidence type="ECO:0000259" key="8">
    <source>
        <dbReference type="PROSITE" id="PS51297"/>
    </source>
</evidence>
<dbReference type="InterPro" id="IPR002100">
    <property type="entry name" value="TF_MADSbox"/>
</dbReference>
<dbReference type="Proteomes" id="UP000594263">
    <property type="component" value="Unplaced"/>
</dbReference>
<dbReference type="PRINTS" id="PR00404">
    <property type="entry name" value="MADSDOMAIN"/>
</dbReference>
<accession>A0A7N0URK3</accession>
<keyword evidence="4" id="KW-0804">Transcription</keyword>
<organism evidence="9 10">
    <name type="scientific">Kalanchoe fedtschenkoi</name>
    <name type="common">Lavender scallops</name>
    <name type="synonym">South American air plant</name>
    <dbReference type="NCBI Taxonomy" id="63787"/>
    <lineage>
        <taxon>Eukaryota</taxon>
        <taxon>Viridiplantae</taxon>
        <taxon>Streptophyta</taxon>
        <taxon>Embryophyta</taxon>
        <taxon>Tracheophyta</taxon>
        <taxon>Spermatophyta</taxon>
        <taxon>Magnoliopsida</taxon>
        <taxon>eudicotyledons</taxon>
        <taxon>Gunneridae</taxon>
        <taxon>Pentapetalae</taxon>
        <taxon>Saxifragales</taxon>
        <taxon>Crassulaceae</taxon>
        <taxon>Kalanchoe</taxon>
    </lineage>
</organism>
<dbReference type="GO" id="GO:0003700">
    <property type="term" value="F:DNA-binding transcription factor activity"/>
    <property type="evidence" value="ECO:0007669"/>
    <property type="project" value="InterPro"/>
</dbReference>